<evidence type="ECO:0000259" key="4">
    <source>
        <dbReference type="PROSITE" id="PS51194"/>
    </source>
</evidence>
<evidence type="ECO:0000256" key="1">
    <source>
        <dbReference type="ARBA" id="ARBA00022806"/>
    </source>
</evidence>
<accession>A0A4U0U4N9</accession>
<dbReference type="GO" id="GO:0070125">
    <property type="term" value="P:mitochondrial translational elongation"/>
    <property type="evidence" value="ECO:0007669"/>
    <property type="project" value="TreeGrafter"/>
</dbReference>
<dbReference type="InterPro" id="IPR027417">
    <property type="entry name" value="P-loop_NTPase"/>
</dbReference>
<sequence length="621" mass="68971">MHRSSYTSASGIPEESIEAVLDYISRGERRLGISLATGSGKTVIFSHLIKRIVSPTKNAHQTLILAHRQELIEQAARHCRNLYPDKVVDVEMSKQHASGTAEITVASIQSLMGGSDRLSKYDPSRFKLILVDEAHHIVAAQYLGVLDHFGLLDGRTNAHTTLVGVSATFSRADGVSLGRVIDHIVYHKDYVDMIEDEWLASIIFTTVQSGADLSKVKSTRGDFQTGSLSVAVNNDESNTVTVRAWMAKAGSRKSTLVFCVDLSHVASLTAVFRQHGVDARFVTSDTHPRTRKERLDDFKQGDYPVLLNCGIFTEGTDIPNIDCIVLARPTKSRNMLVQMIGRGLRKHANKKDCHVIDMVASLETGIVTTPTLFGLDPREMVDNADAKAMQSLKERRDTDRAREEHAASSFSEGSSKLGMLQGNVTFTDYTNVNDLIEDTSGERHIRAISPHAWVQIDGDRYVLTSNSGDLIQLRKVDQEYQVWYTQKIPQDASGKSPFMRPRQIAGVKTFEHAVRAADTFARERMPFAVISKNAAWRRSPASEGQVAFLNKFRDESEQLAVGSVTKGKAGDWIAKIKHGARGRFNKIVDQKKKVERAQEKKSFFQARQQRAQVQVGPVAKV</sequence>
<comment type="caution">
    <text evidence="5">The sequence shown here is derived from an EMBL/GenBank/DDBJ whole genome shotgun (WGS) entry which is preliminary data.</text>
</comment>
<feature type="domain" description="Helicase C-terminal" evidence="4">
    <location>
        <begin position="241"/>
        <end position="388"/>
    </location>
</feature>
<dbReference type="InterPro" id="IPR001650">
    <property type="entry name" value="Helicase_C-like"/>
</dbReference>
<evidence type="ECO:0000259" key="3">
    <source>
        <dbReference type="PROSITE" id="PS51192"/>
    </source>
</evidence>
<dbReference type="EMBL" id="NAJL01000012">
    <property type="protein sequence ID" value="TKA30090.1"/>
    <property type="molecule type" value="Genomic_DNA"/>
</dbReference>
<dbReference type="InterPro" id="IPR014001">
    <property type="entry name" value="Helicase_ATP-bd"/>
</dbReference>
<dbReference type="GO" id="GO:0005759">
    <property type="term" value="C:mitochondrial matrix"/>
    <property type="evidence" value="ECO:0007669"/>
    <property type="project" value="TreeGrafter"/>
</dbReference>
<dbReference type="Pfam" id="PF00271">
    <property type="entry name" value="Helicase_C"/>
    <property type="match status" value="1"/>
</dbReference>
<dbReference type="GO" id="GO:0005524">
    <property type="term" value="F:ATP binding"/>
    <property type="evidence" value="ECO:0007669"/>
    <property type="project" value="InterPro"/>
</dbReference>
<feature type="region of interest" description="Disordered" evidence="2">
    <location>
        <begin position="391"/>
        <end position="414"/>
    </location>
</feature>
<dbReference type="GO" id="GO:0032042">
    <property type="term" value="P:mitochondrial DNA metabolic process"/>
    <property type="evidence" value="ECO:0007669"/>
    <property type="project" value="TreeGrafter"/>
</dbReference>
<dbReference type="PROSITE" id="PS51194">
    <property type="entry name" value="HELICASE_CTER"/>
    <property type="match status" value="1"/>
</dbReference>
<dbReference type="CDD" id="cd18799">
    <property type="entry name" value="SF2_C_EcoAI-like"/>
    <property type="match status" value="1"/>
</dbReference>
<dbReference type="InterPro" id="IPR006935">
    <property type="entry name" value="Helicase/UvrB_N"/>
</dbReference>
<keyword evidence="1" id="KW-0378">Hydrolase</keyword>
<keyword evidence="6" id="KW-1185">Reference proteome</keyword>
<dbReference type="SUPFAM" id="SSF52540">
    <property type="entry name" value="P-loop containing nucleoside triphosphate hydrolases"/>
    <property type="match status" value="1"/>
</dbReference>
<dbReference type="Proteomes" id="UP000308549">
    <property type="component" value="Unassembled WGS sequence"/>
</dbReference>
<feature type="compositionally biased region" description="Basic and acidic residues" evidence="2">
    <location>
        <begin position="392"/>
        <end position="406"/>
    </location>
</feature>
<dbReference type="GO" id="GO:0036121">
    <property type="term" value="F:double-stranded DNA helicase activity"/>
    <property type="evidence" value="ECO:0007669"/>
    <property type="project" value="TreeGrafter"/>
</dbReference>
<dbReference type="PROSITE" id="PS51192">
    <property type="entry name" value="HELICASE_ATP_BIND_1"/>
    <property type="match status" value="1"/>
</dbReference>
<dbReference type="OrthoDB" id="16911at2759"/>
<dbReference type="PANTHER" id="PTHR47396">
    <property type="entry name" value="TYPE I RESTRICTION ENZYME ECOKI R PROTEIN"/>
    <property type="match status" value="1"/>
</dbReference>
<gene>
    <name evidence="5" type="ORF">B0A50_02809</name>
</gene>
<dbReference type="Pfam" id="PF04851">
    <property type="entry name" value="ResIII"/>
    <property type="match status" value="1"/>
</dbReference>
<protein>
    <submittedName>
        <fullName evidence="5">Uncharacterized protein</fullName>
    </submittedName>
</protein>
<keyword evidence="1" id="KW-0547">Nucleotide-binding</keyword>
<dbReference type="GO" id="GO:0061749">
    <property type="term" value="F:forked DNA-dependent helicase activity"/>
    <property type="evidence" value="ECO:0007669"/>
    <property type="project" value="TreeGrafter"/>
</dbReference>
<dbReference type="GO" id="GO:0000403">
    <property type="term" value="F:Y-form DNA binding"/>
    <property type="evidence" value="ECO:0007669"/>
    <property type="project" value="TreeGrafter"/>
</dbReference>
<name>A0A4U0U4N9_9PEZI</name>
<evidence type="ECO:0000313" key="5">
    <source>
        <dbReference type="EMBL" id="TKA30090.1"/>
    </source>
</evidence>
<keyword evidence="1" id="KW-0067">ATP-binding</keyword>
<dbReference type="SMART" id="SM00490">
    <property type="entry name" value="HELICc"/>
    <property type="match status" value="1"/>
</dbReference>
<dbReference type="AlphaFoldDB" id="A0A4U0U4N9"/>
<evidence type="ECO:0000256" key="2">
    <source>
        <dbReference type="SAM" id="MobiDB-lite"/>
    </source>
</evidence>
<dbReference type="SMART" id="SM00487">
    <property type="entry name" value="DEXDc"/>
    <property type="match status" value="1"/>
</dbReference>
<feature type="domain" description="Helicase ATP-binding" evidence="3">
    <location>
        <begin position="22"/>
        <end position="187"/>
    </location>
</feature>
<dbReference type="GO" id="GO:0016787">
    <property type="term" value="F:hydrolase activity"/>
    <property type="evidence" value="ECO:0007669"/>
    <property type="project" value="InterPro"/>
</dbReference>
<organism evidence="5 6">
    <name type="scientific">Salinomyces thailandicus</name>
    <dbReference type="NCBI Taxonomy" id="706561"/>
    <lineage>
        <taxon>Eukaryota</taxon>
        <taxon>Fungi</taxon>
        <taxon>Dikarya</taxon>
        <taxon>Ascomycota</taxon>
        <taxon>Pezizomycotina</taxon>
        <taxon>Dothideomycetes</taxon>
        <taxon>Dothideomycetidae</taxon>
        <taxon>Mycosphaerellales</taxon>
        <taxon>Teratosphaeriaceae</taxon>
        <taxon>Salinomyces</taxon>
    </lineage>
</organism>
<dbReference type="InterPro" id="IPR050742">
    <property type="entry name" value="Helicase_Restrict-Modif_Enz"/>
</dbReference>
<dbReference type="Gene3D" id="3.40.50.300">
    <property type="entry name" value="P-loop containing nucleotide triphosphate hydrolases"/>
    <property type="match status" value="2"/>
</dbReference>
<proteinExistence type="predicted"/>
<reference evidence="5 6" key="1">
    <citation type="submission" date="2017-03" db="EMBL/GenBank/DDBJ databases">
        <title>Genomes of endolithic fungi from Antarctica.</title>
        <authorList>
            <person name="Coleine C."/>
            <person name="Masonjones S."/>
            <person name="Stajich J.E."/>
        </authorList>
    </citation>
    <scope>NUCLEOTIDE SEQUENCE [LARGE SCALE GENOMIC DNA]</scope>
    <source>
        <strain evidence="5 6">CCFEE 6315</strain>
    </source>
</reference>
<keyword evidence="1" id="KW-0347">Helicase</keyword>
<evidence type="ECO:0000313" key="6">
    <source>
        <dbReference type="Proteomes" id="UP000308549"/>
    </source>
</evidence>
<dbReference type="PANTHER" id="PTHR47396:SF1">
    <property type="entry name" value="ATP-DEPENDENT HELICASE IRC3-RELATED"/>
    <property type="match status" value="1"/>
</dbReference>